<dbReference type="AlphaFoldDB" id="A0A0G4LL30"/>
<keyword evidence="4" id="KW-1185">Reference proteome</keyword>
<feature type="compositionally biased region" description="Polar residues" evidence="1">
    <location>
        <begin position="909"/>
        <end position="926"/>
    </location>
</feature>
<protein>
    <recommendedName>
        <fullName evidence="2">Alpha/beta hydrolase fold-3 domain-containing protein</fullName>
    </recommendedName>
</protein>
<gene>
    <name evidence="3" type="ORF">BN1708_003587</name>
</gene>
<feature type="region of interest" description="Disordered" evidence="1">
    <location>
        <begin position="548"/>
        <end position="567"/>
    </location>
</feature>
<evidence type="ECO:0000256" key="1">
    <source>
        <dbReference type="SAM" id="MobiDB-lite"/>
    </source>
</evidence>
<dbReference type="STRING" id="100787.A0A0G4LL30"/>
<dbReference type="Proteomes" id="UP000044602">
    <property type="component" value="Unassembled WGS sequence"/>
</dbReference>
<dbReference type="GO" id="GO:0004806">
    <property type="term" value="F:triacylglycerol lipase activity"/>
    <property type="evidence" value="ECO:0007669"/>
    <property type="project" value="TreeGrafter"/>
</dbReference>
<feature type="domain" description="Alpha/beta hydrolase fold-3" evidence="2">
    <location>
        <begin position="744"/>
        <end position="863"/>
    </location>
</feature>
<evidence type="ECO:0000313" key="3">
    <source>
        <dbReference type="EMBL" id="CRK22649.1"/>
    </source>
</evidence>
<evidence type="ECO:0000259" key="2">
    <source>
        <dbReference type="Pfam" id="PF07859"/>
    </source>
</evidence>
<feature type="compositionally biased region" description="Polar residues" evidence="1">
    <location>
        <begin position="399"/>
        <end position="416"/>
    </location>
</feature>
<feature type="compositionally biased region" description="Low complexity" evidence="1">
    <location>
        <begin position="927"/>
        <end position="949"/>
    </location>
</feature>
<feature type="compositionally biased region" description="Basic and acidic residues" evidence="1">
    <location>
        <begin position="1179"/>
        <end position="1204"/>
    </location>
</feature>
<dbReference type="GO" id="GO:0004771">
    <property type="term" value="F:sterol ester esterase activity"/>
    <property type="evidence" value="ECO:0007669"/>
    <property type="project" value="TreeGrafter"/>
</dbReference>
<name>A0A0G4LL30_VERLO</name>
<feature type="compositionally biased region" description="Basic and acidic residues" evidence="1">
    <location>
        <begin position="670"/>
        <end position="695"/>
    </location>
</feature>
<accession>A0A0G4LL30</accession>
<dbReference type="EMBL" id="CVQH01014446">
    <property type="protein sequence ID" value="CRK22649.1"/>
    <property type="molecule type" value="Genomic_DNA"/>
</dbReference>
<dbReference type="SUPFAM" id="SSF53474">
    <property type="entry name" value="alpha/beta-Hydrolases"/>
    <property type="match status" value="2"/>
</dbReference>
<dbReference type="InterPro" id="IPR029058">
    <property type="entry name" value="AB_hydrolase_fold"/>
</dbReference>
<evidence type="ECO:0000313" key="4">
    <source>
        <dbReference type="Proteomes" id="UP000044602"/>
    </source>
</evidence>
<dbReference type="GO" id="GO:0019433">
    <property type="term" value="P:triglyceride catabolic process"/>
    <property type="evidence" value="ECO:0007669"/>
    <property type="project" value="TreeGrafter"/>
</dbReference>
<sequence>MLDHVLGRPSVKSRRLQVLAVLAFWSAYMHRGHKHGPAFTVVLTMIYLYAARNFSTLFGLASPEPMSNMYEKAYFRATWVLTALDAGFWTAMRIRSKWLRDIASVVFSLFYMVAAERADEKVRKVRGMLTVEHLRVSWNKGTTPYISFFQGLMRPRLTRWPPRAVRIPRPAGSDYTDPVSAWLYYDGPLADLERHNKIVLDIPGGGFVAMDPRCNDDKLFAWAVKTGLPVLSLDYKKAPEFPYPYALNECFDVYTTIIKSRGRCIGMSGKDIPTLVLTGDSAGGNLATATTLMIIERTSPPMNRYFNQGDLPLPDGLVLFYPGLDMNIGNWMSDEQMSLMKDRRMRGTNKSIIRRKSMQYNDLVGTPHQSDDEDETTPPKHPSLSLRAVKSPEGETAKQPLQSPQPEYSHSGPRNLTSPGASSTAAAAATAAASSSSPASETLSRKKSTSHHAEPLRTRLAMSSMISYFNDRVLTPEMMRAMIILYIGPHNRPDFSQDYLLSPVLAPDALLAKFPKVHFLTGERDPLVDDTVIFAARLRQVKEAMWEQQRVHEENRDESRKGTRRDSFNEKDVAEVALLPGVSHGFLQFPTVYPPAWGLIDRSAEWISDIFAQADAGRRRRTREQKLGRRQVDDLSAKANGSGKHHSRTLTESSADEDRPLEIAMTRAGRGRERTRGAGRGKGKEVAYEDSRDAEAGVEPIDEERDGETNGRVRQRQGVRPRSGTTGKSLNKLKSSDDLLGLLDYKKAPEFPYPYALNECFDVYTTIIKSRGRCIGMSGKDIPTLVLTGDSAGGNLATATTLMIIERTSPPMNRYFNQGDLPLPDGLVLFYPGLDMNIGNWMSDEQMSLMKDRRMRGTNKSIIRRKSMQYNDLVGTPHQSDDEDETAPPKQPSLNLRAVKRPEGDTAKQPLQSPQPEYSHSGPRNLTSPGASSTAAAATAAASSSSPASETLSRKKSTSHHAEPLRTRLAMSSMISYFNDRVLTPEMMRAMIILYIGPHNRPDFSQDYLLSPVLAPDALLAKFPKVHFLTGERDPLVDDTVIFAARLRQVKEAIWEQQRVHEANRDESRKGTRRDSFNEKDVAEVALLPGVSHGFLQFPTVYPPAWGLIDRSAEWISDIFAQADAGRRRRTREQKLGRRQVDDLSAKANGSGKHHSRTLTESSADEDRPLEIAMTRAGRGRERTRGAGRGKGKEVAYKDSRDAEPGVEPIDEERDGETNGRVRQRQGVRPRSGTTGKSLNKLKSSDDLLGRRMQGLAGGLTGLGEED</sequence>
<feature type="region of interest" description="Disordered" evidence="1">
    <location>
        <begin position="1126"/>
        <end position="1267"/>
    </location>
</feature>
<feature type="region of interest" description="Disordered" evidence="1">
    <location>
        <begin position="617"/>
        <end position="731"/>
    </location>
</feature>
<dbReference type="InterPro" id="IPR013094">
    <property type="entry name" value="AB_hydrolase_3"/>
</dbReference>
<reference evidence="3 4" key="1">
    <citation type="submission" date="2015-05" db="EMBL/GenBank/DDBJ databases">
        <authorList>
            <person name="Wang D.B."/>
            <person name="Wang M."/>
        </authorList>
    </citation>
    <scope>NUCLEOTIDE SEQUENCE [LARGE SCALE GENOMIC DNA]</scope>
    <source>
        <strain evidence="3">VL1</strain>
    </source>
</reference>
<proteinExistence type="predicted"/>
<dbReference type="Pfam" id="PF07859">
    <property type="entry name" value="Abhydrolase_3"/>
    <property type="match status" value="4"/>
</dbReference>
<dbReference type="PANTHER" id="PTHR23025:SF3">
    <property type="entry name" value="HORMONE-SENSITIVE LIPASE"/>
    <property type="match status" value="1"/>
</dbReference>
<feature type="compositionally biased region" description="Basic and acidic residues" evidence="1">
    <location>
        <begin position="624"/>
        <end position="636"/>
    </location>
</feature>
<feature type="domain" description="Alpha/beta hydrolase fold-3" evidence="2">
    <location>
        <begin position="462"/>
        <end position="544"/>
    </location>
</feature>
<dbReference type="PANTHER" id="PTHR23025">
    <property type="entry name" value="TRIACYLGLYCEROL LIPASE"/>
    <property type="match status" value="1"/>
</dbReference>
<feature type="domain" description="Alpha/beta hydrolase fold-3" evidence="2">
    <location>
        <begin position="969"/>
        <end position="1052"/>
    </location>
</feature>
<dbReference type="GO" id="GO:0005829">
    <property type="term" value="C:cytosol"/>
    <property type="evidence" value="ECO:0007669"/>
    <property type="project" value="TreeGrafter"/>
</dbReference>
<feature type="region of interest" description="Disordered" evidence="1">
    <location>
        <begin position="351"/>
        <end position="456"/>
    </location>
</feature>
<feature type="domain" description="Alpha/beta hydrolase fold-3" evidence="2">
    <location>
        <begin position="203"/>
        <end position="353"/>
    </location>
</feature>
<feature type="compositionally biased region" description="Gly residues" evidence="1">
    <location>
        <begin position="1256"/>
        <end position="1267"/>
    </location>
</feature>
<dbReference type="Gene3D" id="3.40.50.1820">
    <property type="entry name" value="alpha/beta hydrolase"/>
    <property type="match status" value="4"/>
</dbReference>
<feature type="compositionally biased region" description="Low complexity" evidence="1">
    <location>
        <begin position="417"/>
        <end position="440"/>
    </location>
</feature>
<feature type="region of interest" description="Disordered" evidence="1">
    <location>
        <begin position="861"/>
        <end position="965"/>
    </location>
</feature>
<organism evidence="3 4">
    <name type="scientific">Verticillium longisporum</name>
    <name type="common">Verticillium dahliae var. longisporum</name>
    <dbReference type="NCBI Taxonomy" id="100787"/>
    <lineage>
        <taxon>Eukaryota</taxon>
        <taxon>Fungi</taxon>
        <taxon>Dikarya</taxon>
        <taxon>Ascomycota</taxon>
        <taxon>Pezizomycotina</taxon>
        <taxon>Sordariomycetes</taxon>
        <taxon>Hypocreomycetidae</taxon>
        <taxon>Glomerellales</taxon>
        <taxon>Plectosphaerellaceae</taxon>
        <taxon>Verticillium</taxon>
    </lineage>
</organism>
<feature type="compositionally biased region" description="Basic and acidic residues" evidence="1">
    <location>
        <begin position="1133"/>
        <end position="1145"/>
    </location>
</feature>